<keyword evidence="1" id="KW-0812">Transmembrane</keyword>
<feature type="transmembrane region" description="Helical" evidence="1">
    <location>
        <begin position="22"/>
        <end position="41"/>
    </location>
</feature>
<keyword evidence="1" id="KW-1133">Transmembrane helix</keyword>
<evidence type="ECO:0000256" key="1">
    <source>
        <dbReference type="SAM" id="Phobius"/>
    </source>
</evidence>
<sequence length="432" mass="49452">MPEFVDFVTPFAAPIGRAIEHYGPLAVLVFTTIFGSLRAISLSLPSNIRERHEAQDIRNTSDFAQCDTYQPSYYFKVYWRLIEAWVARGFYYAAGLINSAPAIIPWVAVFGLCIRDVYDTPRELRERIAAAYRHTDPPLSQLEVMQLEMILRQTMPCAYVYDHDISKQCSSVHSFYSTLQTFAPRRPRIFRHLPAPIRDRILTLVLRNSSVFHWNSHRSTISLAWSSALFDRIWQSPHRTSVPMLASGDVLIDACGGGPRVPAFAMSPLIFSASFVPRRPRGREQFLNFLTALAVPGLVRNGWEARVARSMRAGREWLVMVREDVDRVSSSDIGLMVRALKAEGFGKACRGMVVEYRIVVGEVLYEDDEKKEMDKVENMVRQLRETVFLEYRRFKVVVEGLQWLDRTREGRKLIAEVAEVVLYMNALGRFSG</sequence>
<dbReference type="AlphaFoldDB" id="A0A8H4IYU2"/>
<evidence type="ECO:0000313" key="2">
    <source>
        <dbReference type="EMBL" id="KAF4309661.1"/>
    </source>
</evidence>
<organism evidence="2 3">
    <name type="scientific">Botryosphaeria dothidea</name>
    <dbReference type="NCBI Taxonomy" id="55169"/>
    <lineage>
        <taxon>Eukaryota</taxon>
        <taxon>Fungi</taxon>
        <taxon>Dikarya</taxon>
        <taxon>Ascomycota</taxon>
        <taxon>Pezizomycotina</taxon>
        <taxon>Dothideomycetes</taxon>
        <taxon>Dothideomycetes incertae sedis</taxon>
        <taxon>Botryosphaeriales</taxon>
        <taxon>Botryosphaeriaceae</taxon>
        <taxon>Botryosphaeria</taxon>
    </lineage>
</organism>
<proteinExistence type="predicted"/>
<evidence type="ECO:0000313" key="3">
    <source>
        <dbReference type="Proteomes" id="UP000572817"/>
    </source>
</evidence>
<accession>A0A8H4IYU2</accession>
<dbReference type="EMBL" id="WWBZ02000016">
    <property type="protein sequence ID" value="KAF4309661.1"/>
    <property type="molecule type" value="Genomic_DNA"/>
</dbReference>
<protein>
    <submittedName>
        <fullName evidence="2">Uncharacterized protein</fullName>
    </submittedName>
</protein>
<comment type="caution">
    <text evidence="2">The sequence shown here is derived from an EMBL/GenBank/DDBJ whole genome shotgun (WGS) entry which is preliminary data.</text>
</comment>
<feature type="transmembrane region" description="Helical" evidence="1">
    <location>
        <begin position="90"/>
        <end position="112"/>
    </location>
</feature>
<dbReference type="OrthoDB" id="10663825at2759"/>
<dbReference type="Proteomes" id="UP000572817">
    <property type="component" value="Unassembled WGS sequence"/>
</dbReference>
<keyword evidence="3" id="KW-1185">Reference proteome</keyword>
<gene>
    <name evidence="2" type="ORF">GTA08_BOTSDO02005</name>
</gene>
<keyword evidence="1" id="KW-0472">Membrane</keyword>
<reference evidence="2" key="1">
    <citation type="submission" date="2020-04" db="EMBL/GenBank/DDBJ databases">
        <title>Genome Assembly and Annotation of Botryosphaeria dothidea sdau 11-99, a Latent Pathogen of Apple Fruit Ring Rot in China.</title>
        <authorList>
            <person name="Yu C."/>
            <person name="Diao Y."/>
            <person name="Lu Q."/>
            <person name="Zhao J."/>
            <person name="Cui S."/>
            <person name="Peng C."/>
            <person name="He B."/>
            <person name="Liu H."/>
        </authorList>
    </citation>
    <scope>NUCLEOTIDE SEQUENCE [LARGE SCALE GENOMIC DNA]</scope>
    <source>
        <strain evidence="2">Sdau11-99</strain>
    </source>
</reference>
<name>A0A8H4IYU2_9PEZI</name>